<feature type="repeat" description="PPR" evidence="2">
    <location>
        <begin position="482"/>
        <end position="516"/>
    </location>
</feature>
<dbReference type="FunFam" id="1.25.40.10:FF:000158">
    <property type="entry name" value="pentatricopeptide repeat-containing protein At2g33680"/>
    <property type="match status" value="1"/>
</dbReference>
<feature type="repeat" description="PPR" evidence="2">
    <location>
        <begin position="179"/>
        <end position="213"/>
    </location>
</feature>
<feature type="repeat" description="PPR" evidence="2">
    <location>
        <begin position="684"/>
        <end position="718"/>
    </location>
</feature>
<name>A0A9D4UMV8_ADICA</name>
<dbReference type="GO" id="GO:0048731">
    <property type="term" value="P:system development"/>
    <property type="evidence" value="ECO:0007669"/>
    <property type="project" value="UniProtKB-ARBA"/>
</dbReference>
<feature type="repeat" description="PPR" evidence="2">
    <location>
        <begin position="78"/>
        <end position="112"/>
    </location>
</feature>
<reference evidence="3" key="1">
    <citation type="submission" date="2021-01" db="EMBL/GenBank/DDBJ databases">
        <title>Adiantum capillus-veneris genome.</title>
        <authorList>
            <person name="Fang Y."/>
            <person name="Liao Q."/>
        </authorList>
    </citation>
    <scope>NUCLEOTIDE SEQUENCE</scope>
    <source>
        <strain evidence="3">H3</strain>
        <tissue evidence="3">Leaf</tissue>
    </source>
</reference>
<feature type="repeat" description="PPR" evidence="2">
    <location>
        <begin position="381"/>
        <end position="415"/>
    </location>
</feature>
<keyword evidence="4" id="KW-1185">Reference proteome</keyword>
<accession>A0A9D4UMV8</accession>
<evidence type="ECO:0000256" key="2">
    <source>
        <dbReference type="PROSITE-ProRule" id="PRU00708"/>
    </source>
</evidence>
<dbReference type="InterPro" id="IPR011990">
    <property type="entry name" value="TPR-like_helical_dom_sf"/>
</dbReference>
<dbReference type="GO" id="GO:0003723">
    <property type="term" value="F:RNA binding"/>
    <property type="evidence" value="ECO:0007669"/>
    <property type="project" value="InterPro"/>
</dbReference>
<dbReference type="OrthoDB" id="185373at2759"/>
<evidence type="ECO:0008006" key="5">
    <source>
        <dbReference type="Google" id="ProtNLM"/>
    </source>
</evidence>
<organism evidence="3 4">
    <name type="scientific">Adiantum capillus-veneris</name>
    <name type="common">Maidenhair fern</name>
    <dbReference type="NCBI Taxonomy" id="13818"/>
    <lineage>
        <taxon>Eukaryota</taxon>
        <taxon>Viridiplantae</taxon>
        <taxon>Streptophyta</taxon>
        <taxon>Embryophyta</taxon>
        <taxon>Tracheophyta</taxon>
        <taxon>Polypodiopsida</taxon>
        <taxon>Polypodiidae</taxon>
        <taxon>Polypodiales</taxon>
        <taxon>Pteridineae</taxon>
        <taxon>Pteridaceae</taxon>
        <taxon>Vittarioideae</taxon>
        <taxon>Adiantum</taxon>
    </lineage>
</organism>
<keyword evidence="1" id="KW-0677">Repeat</keyword>
<feature type="repeat" description="PPR" evidence="2">
    <location>
        <begin position="987"/>
        <end position="1021"/>
    </location>
</feature>
<dbReference type="SUPFAM" id="SSF48452">
    <property type="entry name" value="TPR-like"/>
    <property type="match status" value="1"/>
</dbReference>
<feature type="repeat" description="PPR" evidence="2">
    <location>
        <begin position="280"/>
        <end position="314"/>
    </location>
</feature>
<dbReference type="GO" id="GO:0009451">
    <property type="term" value="P:RNA modification"/>
    <property type="evidence" value="ECO:0007669"/>
    <property type="project" value="InterPro"/>
</dbReference>
<dbReference type="FunFam" id="1.25.40.10:FF:000073">
    <property type="entry name" value="Pentatricopeptide repeat-containing protein chloroplastic"/>
    <property type="match status" value="4"/>
</dbReference>
<dbReference type="Gene3D" id="1.25.40.10">
    <property type="entry name" value="Tetratricopeptide repeat domain"/>
    <property type="match status" value="8"/>
</dbReference>
<dbReference type="AlphaFoldDB" id="A0A9D4UMV8"/>
<dbReference type="InterPro" id="IPR002885">
    <property type="entry name" value="PPR_rpt"/>
</dbReference>
<dbReference type="NCBIfam" id="TIGR00756">
    <property type="entry name" value="PPR"/>
    <property type="match status" value="8"/>
</dbReference>
<proteinExistence type="predicted"/>
<dbReference type="Pfam" id="PF13041">
    <property type="entry name" value="PPR_2"/>
    <property type="match status" value="7"/>
</dbReference>
<feature type="repeat" description="PPR" evidence="2">
    <location>
        <begin position="886"/>
        <end position="920"/>
    </location>
</feature>
<dbReference type="PROSITE" id="PS51375">
    <property type="entry name" value="PPR"/>
    <property type="match status" value="10"/>
</dbReference>
<evidence type="ECO:0000313" key="4">
    <source>
        <dbReference type="Proteomes" id="UP000886520"/>
    </source>
</evidence>
<gene>
    <name evidence="3" type="ORF">GOP47_0015186</name>
</gene>
<feature type="repeat" description="PPR" evidence="2">
    <location>
        <begin position="583"/>
        <end position="617"/>
    </location>
</feature>
<evidence type="ECO:0000313" key="3">
    <source>
        <dbReference type="EMBL" id="KAI5070843.1"/>
    </source>
</evidence>
<feature type="repeat" description="PPR" evidence="2">
    <location>
        <begin position="785"/>
        <end position="819"/>
    </location>
</feature>
<comment type="caution">
    <text evidence="3">The sequence shown here is derived from an EMBL/GenBank/DDBJ whole genome shotgun (WGS) entry which is preliminary data.</text>
</comment>
<evidence type="ECO:0000256" key="1">
    <source>
        <dbReference type="ARBA" id="ARBA00022737"/>
    </source>
</evidence>
<dbReference type="FunFam" id="1.25.40.10:FF:000285">
    <property type="entry name" value="Pentatricopeptide repeat-containing protein, chloroplastic"/>
    <property type="match status" value="3"/>
</dbReference>
<dbReference type="Pfam" id="PF01535">
    <property type="entry name" value="PPR"/>
    <property type="match status" value="9"/>
</dbReference>
<dbReference type="EMBL" id="JABFUD020000014">
    <property type="protein sequence ID" value="KAI5070843.1"/>
    <property type="molecule type" value="Genomic_DNA"/>
</dbReference>
<dbReference type="InterPro" id="IPR046960">
    <property type="entry name" value="PPR_At4g14850-like_plant"/>
</dbReference>
<protein>
    <recommendedName>
        <fullName evidence="5">Pentatricopeptide repeat-containing protein</fullName>
    </recommendedName>
</protein>
<dbReference type="Proteomes" id="UP000886520">
    <property type="component" value="Chromosome 14"/>
</dbReference>
<sequence>MSALPPRRPFISGEAICNCLQECLRTKNVAAARPAHSEVIVAALDAIPEFRDLLIQVYAHGGSLAEAHSVFARTSKPTSHTWHAIISAHVKLGEPRKAISLYQAMSKQGSTANKWIFLCIIKACSNLQLFEQGLHVHIHIIHFGLDSDIVLSTTLVDMYAKCGHLEAAHKVFSGCPCADSVLWGALISGYVQQGEDFIALELFADMQDKGHNPDRFVYSCILKAFGNIRAVRQGMEIHNEILLCRYEWDKVIGSTLVDTYAKCGALEEARKVFDSLPDRDNVLWGSMIAGYAQHTHGIEALELFIRCLKQGTRPDKVMYTSALKACASVVDPSYGRLLHELFIKTGLDQNEAIGNALVDMYSNWKSLKDAQKVFEEMRVRSVVTWNTMIATYADHGHVDSSMELFKRMQSEGTTLDSVSVANTLKACSIACTLEEGRFVHDHVIKISFESGRMVGNTLIDMYAKCGSLEEACAVFDGMANKDVVSWNTIIMGCLQCGHARFAMTLFTGMHDTGLHPDAFTLSSIAKACIDVGEMEECFLAHFVTLECNDALDVSVGHALLDMYCKVGLIVEANKLFDLLPNKNVVTWNLMIGGYAHQGLALSALQTFENMGQKGLVPDDVTFLSALKACGMLGVALEGRLIHCQVIMRRHESDTVFANSLVDMYIKCGSRSEAQCIFDSLKYKDVVSWNTMIAGLSQLADGQKVLDLFQKMQFAGVHPDEVTFSSVIKACTVCKMMKQGQHFHIKVVKLGLESHPVVNGALLDLYVTVGFLEEAQKVLQSLSSSNIVSLNEMVAGYVKHGFTCPALQILKDMQGDGLQPDMITYSSILKACNSREALEQGRIIHGQMTRSETELDEVAGSTLIGMYAKCGSLTEARQVFDDWPNRDRVMWSAMIGGYVQDNHFLPALELFSAFLQEHLQPDEVMLSSVLKACCCVGAFGHGLVLHDLIMRWGFQSDPSLRSSLIDMYGKLGRLQEASNVFLGSQSYTLESWTSMIAGYAQQGEHEWAQRFMDAMQQQGCRPDGKTYVSILTGCSHAAKVAEGEQHLRSMGEDHGLIPSIHHFNCLVDLLGRAGRLDEAEQILQTVPLADVVAGWVSLLTACKTFGDNTLAKHCFRQLAQWSAAGTEDSILISNNEDSLCFQNNSQNLHDLQACKILGVCTESDKSLRNIELARGDVKTERVVNGDTYAAPLLRAFEHKQGNMYEDSSVVYNCLNKAD</sequence>
<dbReference type="PANTHER" id="PTHR47926">
    <property type="entry name" value="PENTATRICOPEPTIDE REPEAT-CONTAINING PROTEIN"/>
    <property type="match status" value="1"/>
</dbReference>